<name>A0A6V7PFZ7_ANACO</name>
<evidence type="ECO:0000313" key="1">
    <source>
        <dbReference type="EMBL" id="CAD1829799.1"/>
    </source>
</evidence>
<dbReference type="InterPro" id="IPR004158">
    <property type="entry name" value="DUF247_pln"/>
</dbReference>
<gene>
    <name evidence="1" type="ORF">CB5_LOCUS13010</name>
</gene>
<accession>A0A6V7PFZ7</accession>
<proteinExistence type="predicted"/>
<dbReference type="EMBL" id="LR862130">
    <property type="protein sequence ID" value="CAD1829799.1"/>
    <property type="molecule type" value="Genomic_DNA"/>
</dbReference>
<sequence length="185" mass="20132">MALDQGQAVAIDIGDAVLNSVRSNIKPPFGIKPQPDDAGELLLATLLSPKKDWGSQAPVDKKRSPDTIPSATELEEVGVTFKRKGEKKKRTESDQHHPGSFLDVAFHDGVRARDPIPLGGELDVIAVHKPRGIRAVRRSGDVAILHRSRILQNKLASDKELAVFFNQLSDCAAMDYKGCSTCTLK</sequence>
<dbReference type="AlphaFoldDB" id="A0A6V7PFZ7"/>
<protein>
    <submittedName>
        <fullName evidence="1">Uncharacterized protein</fullName>
    </submittedName>
</protein>
<reference evidence="1" key="1">
    <citation type="submission" date="2020-07" db="EMBL/GenBank/DDBJ databases">
        <authorList>
            <person name="Lin J."/>
        </authorList>
    </citation>
    <scope>NUCLEOTIDE SEQUENCE</scope>
</reference>
<dbReference type="Pfam" id="PF03140">
    <property type="entry name" value="DUF247"/>
    <property type="match status" value="1"/>
</dbReference>
<organism evidence="1">
    <name type="scientific">Ananas comosus var. bracteatus</name>
    <name type="common">red pineapple</name>
    <dbReference type="NCBI Taxonomy" id="296719"/>
    <lineage>
        <taxon>Eukaryota</taxon>
        <taxon>Viridiplantae</taxon>
        <taxon>Streptophyta</taxon>
        <taxon>Embryophyta</taxon>
        <taxon>Tracheophyta</taxon>
        <taxon>Spermatophyta</taxon>
        <taxon>Magnoliopsida</taxon>
        <taxon>Liliopsida</taxon>
        <taxon>Poales</taxon>
        <taxon>Bromeliaceae</taxon>
        <taxon>Bromelioideae</taxon>
        <taxon>Ananas</taxon>
    </lineage>
</organism>